<comment type="caution">
    <text evidence="2">The sequence shown here is derived from an EMBL/GenBank/DDBJ whole genome shotgun (WGS) entry which is preliminary data.</text>
</comment>
<keyword evidence="1" id="KW-0472">Membrane</keyword>
<feature type="transmembrane region" description="Helical" evidence="1">
    <location>
        <begin position="149"/>
        <end position="170"/>
    </location>
</feature>
<reference evidence="2 3" key="1">
    <citation type="submission" date="2019-12" db="EMBL/GenBank/DDBJ databases">
        <title>Whole genome shotgun sequence of Streptomyces libani subsp. libani NBRC 13452.</title>
        <authorList>
            <person name="Ichikawa N."/>
            <person name="Kimura A."/>
            <person name="Kitahashi Y."/>
            <person name="Komaki H."/>
            <person name="Tamura T."/>
        </authorList>
    </citation>
    <scope>NUCLEOTIDE SEQUENCE [LARGE SCALE GENOMIC DNA]</scope>
    <source>
        <strain evidence="2 3">NBRC 13452</strain>
    </source>
</reference>
<evidence type="ECO:0000313" key="2">
    <source>
        <dbReference type="EMBL" id="GFE25679.1"/>
    </source>
</evidence>
<dbReference type="EMBL" id="BLIP01000002">
    <property type="protein sequence ID" value="GFE25679.1"/>
    <property type="molecule type" value="Genomic_DNA"/>
</dbReference>
<dbReference type="Proteomes" id="UP000429552">
    <property type="component" value="Unassembled WGS sequence"/>
</dbReference>
<accession>A0A640TQG5</accession>
<keyword evidence="1" id="KW-1133">Transmembrane helix</keyword>
<gene>
    <name evidence="2" type="ORF">Sliba_61320</name>
</gene>
<keyword evidence="1" id="KW-0812">Transmembrane</keyword>
<protein>
    <submittedName>
        <fullName evidence="2">Uncharacterized protein</fullName>
    </submittedName>
</protein>
<sequence>MVLGRFQGAWTWTLGRMPAQWRYQGISDTLAAFDTLPIEPQERRYELRELVRQAAKRHWNHRMSFWLRFCVTPQMLLATGPLSIIGIFGGAWWRFVTMAVIVTLAATLMREAALHRTLLAKVFFAGTATWALFQWIMVTFLFDSAEGDMSMASTVALAFLGLVSTPILVWQARACRFEARDDSNPHDELLTTAIMATAAVYRGRGRWRSASSKLAGSQALERLAVRARLCLALRECVDPADRALRRELRTEALRIAETIRKHKKDITTAKSRDDVDEVVTKLINTAQAIAKSDRAALLADAPELPSAVSRVRAAMTRIIPGAVIISASFLLPHLPVLAGNEARADAVQWTLLAIGGTWILSASADAGTRVGDVLGRSLPFK</sequence>
<evidence type="ECO:0000313" key="3">
    <source>
        <dbReference type="Proteomes" id="UP000429552"/>
    </source>
</evidence>
<name>A0A640TQG5_STRNI</name>
<feature type="transmembrane region" description="Helical" evidence="1">
    <location>
        <begin position="65"/>
        <end position="85"/>
    </location>
</feature>
<evidence type="ECO:0000256" key="1">
    <source>
        <dbReference type="SAM" id="Phobius"/>
    </source>
</evidence>
<feature type="transmembrane region" description="Helical" evidence="1">
    <location>
        <begin position="91"/>
        <end position="109"/>
    </location>
</feature>
<organism evidence="2 3">
    <name type="scientific">Streptomyces nigrescens</name>
    <dbReference type="NCBI Taxonomy" id="1920"/>
    <lineage>
        <taxon>Bacteria</taxon>
        <taxon>Bacillati</taxon>
        <taxon>Actinomycetota</taxon>
        <taxon>Actinomycetes</taxon>
        <taxon>Kitasatosporales</taxon>
        <taxon>Streptomycetaceae</taxon>
        <taxon>Streptomyces</taxon>
    </lineage>
</organism>
<feature type="transmembrane region" description="Helical" evidence="1">
    <location>
        <begin position="118"/>
        <end position="137"/>
    </location>
</feature>
<proteinExistence type="predicted"/>
<dbReference type="AlphaFoldDB" id="A0A640TQG5"/>